<evidence type="ECO:0000313" key="1">
    <source>
        <dbReference type="EMBL" id="MBT0653879.1"/>
    </source>
</evidence>
<reference evidence="1 2" key="1">
    <citation type="submission" date="2021-05" db="EMBL/GenBank/DDBJ databases">
        <title>The draft genome of Geobacter luticola JCM 17780.</title>
        <authorList>
            <person name="Xu Z."/>
            <person name="Masuda Y."/>
            <person name="Itoh H."/>
            <person name="Senoo K."/>
        </authorList>
    </citation>
    <scope>NUCLEOTIDE SEQUENCE [LARGE SCALE GENOMIC DNA]</scope>
    <source>
        <strain evidence="1 2">JCM 17780</strain>
    </source>
</reference>
<proteinExistence type="predicted"/>
<dbReference type="Proteomes" id="UP000756860">
    <property type="component" value="Unassembled WGS sequence"/>
</dbReference>
<dbReference type="RefSeq" id="WP_214175889.1">
    <property type="nucleotide sequence ID" value="NZ_JAHCVK010000006.1"/>
</dbReference>
<protein>
    <submittedName>
        <fullName evidence="1">Uncharacterized protein</fullName>
    </submittedName>
</protein>
<gene>
    <name evidence="1" type="ORF">KI810_12485</name>
</gene>
<organism evidence="1 2">
    <name type="scientific">Geomobilimonas luticola</name>
    <dbReference type="NCBI Taxonomy" id="1114878"/>
    <lineage>
        <taxon>Bacteria</taxon>
        <taxon>Pseudomonadati</taxon>
        <taxon>Thermodesulfobacteriota</taxon>
        <taxon>Desulfuromonadia</taxon>
        <taxon>Geobacterales</taxon>
        <taxon>Geobacteraceae</taxon>
        <taxon>Geomobilimonas</taxon>
    </lineage>
</organism>
<dbReference type="EMBL" id="JAHCVK010000006">
    <property type="protein sequence ID" value="MBT0653879.1"/>
    <property type="molecule type" value="Genomic_DNA"/>
</dbReference>
<comment type="caution">
    <text evidence="1">The sequence shown here is derived from an EMBL/GenBank/DDBJ whole genome shotgun (WGS) entry which is preliminary data.</text>
</comment>
<keyword evidence="2" id="KW-1185">Reference proteome</keyword>
<name>A0ABS5SH91_9BACT</name>
<accession>A0ABS5SH91</accession>
<sequence>MSQPKPEVTFKYVVAPDYNPVYINGAHGGVSPRGEIMVNFYIERLPLPDSITHEINPNGTIGNETASTPADLKTTLVRHIDTGIILTAENARMFHAWLGERIREAEAIERTRSAAPPLAPPAMGDGTTH</sequence>
<evidence type="ECO:0000313" key="2">
    <source>
        <dbReference type="Proteomes" id="UP000756860"/>
    </source>
</evidence>